<feature type="signal peptide" evidence="4">
    <location>
        <begin position="1"/>
        <end position="29"/>
    </location>
</feature>
<keyword evidence="4" id="KW-0732">Signal</keyword>
<organism evidence="7 8">
    <name type="scientific">Ammonicoccus fulvus</name>
    <dbReference type="NCBI Taxonomy" id="3138240"/>
    <lineage>
        <taxon>Bacteria</taxon>
        <taxon>Bacillati</taxon>
        <taxon>Actinomycetota</taxon>
        <taxon>Actinomycetes</taxon>
        <taxon>Propionibacteriales</taxon>
        <taxon>Propionibacteriaceae</taxon>
        <taxon>Ammonicoccus</taxon>
    </lineage>
</organism>
<dbReference type="InterPro" id="IPR006311">
    <property type="entry name" value="TAT_signal"/>
</dbReference>
<sequence>MTPVSRRHLLAAGLGAGVALGLAPGVASAAPGRAGVRQPEIRPRSEWAEGSNPTGPLQEEAPGDVRFLVIHHSESPNSETPASIPGRLRGFYSFHTGTKKWPDVAYNFFVDPFGRIWEGRRGSLAGPVRGDATGGSQGYAQLACFIGDHTRTPPTEEAMQAMSELVAWLADRYAIDLAAGPTIRFTSRGSNRWPEGTEVTTDPVVGHRDMSMTSCPGDALYPLVRSRILPEALTLLRGVEQTTPTPTPTPTPSPEPPAGPRADEPTASASPKARIPTSAGPTATAPGTTPPAPESGGTFEQALPIGVGAAVVAGGAAVAAVVAKRRRS</sequence>
<feature type="region of interest" description="Disordered" evidence="2">
    <location>
        <begin position="238"/>
        <end position="300"/>
    </location>
</feature>
<feature type="region of interest" description="Disordered" evidence="2">
    <location>
        <begin position="28"/>
        <end position="60"/>
    </location>
</feature>
<evidence type="ECO:0000256" key="2">
    <source>
        <dbReference type="SAM" id="MobiDB-lite"/>
    </source>
</evidence>
<evidence type="ECO:0000256" key="3">
    <source>
        <dbReference type="SAM" id="Phobius"/>
    </source>
</evidence>
<evidence type="ECO:0000256" key="1">
    <source>
        <dbReference type="ARBA" id="ARBA00007553"/>
    </source>
</evidence>
<dbReference type="RefSeq" id="WP_425308724.1">
    <property type="nucleotide sequence ID" value="NZ_CP154795.1"/>
</dbReference>
<keyword evidence="7" id="KW-0378">Hydrolase</keyword>
<feature type="compositionally biased region" description="Pro residues" evidence="2">
    <location>
        <begin position="245"/>
        <end position="259"/>
    </location>
</feature>
<evidence type="ECO:0000313" key="8">
    <source>
        <dbReference type="Proteomes" id="UP001442841"/>
    </source>
</evidence>
<dbReference type="SUPFAM" id="SSF55846">
    <property type="entry name" value="N-acetylmuramoyl-L-alanine amidase-like"/>
    <property type="match status" value="1"/>
</dbReference>
<feature type="transmembrane region" description="Helical" evidence="3">
    <location>
        <begin position="302"/>
        <end position="323"/>
    </location>
</feature>
<dbReference type="Pfam" id="PF01510">
    <property type="entry name" value="Amidase_2"/>
    <property type="match status" value="1"/>
</dbReference>
<evidence type="ECO:0000259" key="5">
    <source>
        <dbReference type="SMART" id="SM00644"/>
    </source>
</evidence>
<proteinExistence type="inferred from homology"/>
<dbReference type="EMBL" id="CP154795">
    <property type="protein sequence ID" value="XAN07273.1"/>
    <property type="molecule type" value="Genomic_DNA"/>
</dbReference>
<keyword evidence="3" id="KW-0472">Membrane</keyword>
<dbReference type="InterPro" id="IPR036505">
    <property type="entry name" value="Amidase/PGRP_sf"/>
</dbReference>
<evidence type="ECO:0000256" key="4">
    <source>
        <dbReference type="SAM" id="SignalP"/>
    </source>
</evidence>
<evidence type="ECO:0000259" key="6">
    <source>
        <dbReference type="SMART" id="SM00701"/>
    </source>
</evidence>
<feature type="chain" id="PRO_5046213639" evidence="4">
    <location>
        <begin position="30"/>
        <end position="328"/>
    </location>
</feature>
<dbReference type="SMART" id="SM00701">
    <property type="entry name" value="PGRP"/>
    <property type="match status" value="1"/>
</dbReference>
<dbReference type="Proteomes" id="UP001442841">
    <property type="component" value="Chromosome"/>
</dbReference>
<reference evidence="7 8" key="1">
    <citation type="submission" date="2024-04" db="EMBL/GenBank/DDBJ databases">
        <title>Isolation of an actinomycete strain from pig manure.</title>
        <authorList>
            <person name="Gong T."/>
            <person name="Yu Z."/>
            <person name="An M."/>
            <person name="Wei C."/>
            <person name="Yang W."/>
            <person name="Liu L."/>
        </authorList>
    </citation>
    <scope>NUCLEOTIDE SEQUENCE [LARGE SCALE GENOMIC DNA]</scope>
    <source>
        <strain evidence="7 8">ZF39</strain>
    </source>
</reference>
<dbReference type="PROSITE" id="PS51318">
    <property type="entry name" value="TAT"/>
    <property type="match status" value="1"/>
</dbReference>
<feature type="domain" description="Peptidoglycan recognition protein family" evidence="6">
    <location>
        <begin position="39"/>
        <end position="182"/>
    </location>
</feature>
<feature type="domain" description="N-acetylmuramoyl-L-alanine amidase" evidence="5">
    <location>
        <begin position="50"/>
        <end position="217"/>
    </location>
</feature>
<dbReference type="InterPro" id="IPR006619">
    <property type="entry name" value="PGRP_domain_met/bac"/>
</dbReference>
<dbReference type="InterPro" id="IPR015510">
    <property type="entry name" value="PGRP"/>
</dbReference>
<dbReference type="GO" id="GO:0008745">
    <property type="term" value="F:N-acetylmuramoyl-L-alanine amidase activity"/>
    <property type="evidence" value="ECO:0007669"/>
    <property type="project" value="UniProtKB-EC"/>
</dbReference>
<gene>
    <name evidence="7" type="ORF">AADG42_08185</name>
</gene>
<dbReference type="PANTHER" id="PTHR11022:SF41">
    <property type="entry name" value="PEPTIDOGLYCAN-RECOGNITION PROTEIN LC-RELATED"/>
    <property type="match status" value="1"/>
</dbReference>
<dbReference type="SMART" id="SM00644">
    <property type="entry name" value="Ami_2"/>
    <property type="match status" value="1"/>
</dbReference>
<evidence type="ECO:0000313" key="7">
    <source>
        <dbReference type="EMBL" id="XAN07273.1"/>
    </source>
</evidence>
<dbReference type="InterPro" id="IPR002502">
    <property type="entry name" value="Amidase_domain"/>
</dbReference>
<keyword evidence="8" id="KW-1185">Reference proteome</keyword>
<dbReference type="CDD" id="cd06583">
    <property type="entry name" value="PGRP"/>
    <property type="match status" value="1"/>
</dbReference>
<name>A0ABZ3FMJ7_9ACTN</name>
<accession>A0ABZ3FMJ7</accession>
<dbReference type="Gene3D" id="3.40.80.10">
    <property type="entry name" value="Peptidoglycan recognition protein-like"/>
    <property type="match status" value="1"/>
</dbReference>
<keyword evidence="3" id="KW-0812">Transmembrane</keyword>
<protein>
    <submittedName>
        <fullName evidence="7">N-acetylmuramoyl-L-alanine amidase</fullName>
        <ecNumber evidence="7">3.5.1.28</ecNumber>
    </submittedName>
</protein>
<feature type="compositionally biased region" description="Low complexity" evidence="2">
    <location>
        <begin position="276"/>
        <end position="287"/>
    </location>
</feature>
<comment type="similarity">
    <text evidence="1">Belongs to the N-acetylmuramoyl-L-alanine amidase 2 family.</text>
</comment>
<dbReference type="PANTHER" id="PTHR11022">
    <property type="entry name" value="PEPTIDOGLYCAN RECOGNITION PROTEIN"/>
    <property type="match status" value="1"/>
</dbReference>
<dbReference type="EC" id="3.5.1.28" evidence="7"/>
<keyword evidence="3" id="KW-1133">Transmembrane helix</keyword>